<evidence type="ECO:0000313" key="2">
    <source>
        <dbReference type="EMBL" id="QAT83595.1"/>
    </source>
</evidence>
<dbReference type="EMBL" id="CP034669">
    <property type="protein sequence ID" value="QAT83595.1"/>
    <property type="molecule type" value="Genomic_DNA"/>
</dbReference>
<sequence>MRRTVELTDLAGNDEGPRVLLLPGLGARGSGFRELALRLTDVARPVMVEYPEGEHAACGARALAEQVLRVTGTVDAVVASSFGGMVAAHLAAGGATRGVAFLGAFTRTEHVGPRGRLIAMMGPIAVLGRPGRVAASLAAWRPVASHQVADVVPTTMLERLTTLRRAFSIHAEPPPPDLRPLNVSCLCIQGDRDVLVPPSSLERLAASLPRGTPRHLLRGAGHVPYFSHPEECARLLTPWLQALAPAGLAVLTARGLGADVGSAA</sequence>
<name>A0A410RP14_CORCK</name>
<organism evidence="2 3">
    <name type="scientific">Corallococcus coralloides</name>
    <name type="common">Myxococcus coralloides</name>
    <dbReference type="NCBI Taxonomy" id="184914"/>
    <lineage>
        <taxon>Bacteria</taxon>
        <taxon>Pseudomonadati</taxon>
        <taxon>Myxococcota</taxon>
        <taxon>Myxococcia</taxon>
        <taxon>Myxococcales</taxon>
        <taxon>Cystobacterineae</taxon>
        <taxon>Myxococcaceae</taxon>
        <taxon>Corallococcus</taxon>
    </lineage>
</organism>
<dbReference type="InterPro" id="IPR000073">
    <property type="entry name" value="AB_hydrolase_1"/>
</dbReference>
<dbReference type="GO" id="GO:0016787">
    <property type="term" value="F:hydrolase activity"/>
    <property type="evidence" value="ECO:0007669"/>
    <property type="project" value="UniProtKB-KW"/>
</dbReference>
<evidence type="ECO:0000259" key="1">
    <source>
        <dbReference type="Pfam" id="PF12697"/>
    </source>
</evidence>
<evidence type="ECO:0000313" key="3">
    <source>
        <dbReference type="Proteomes" id="UP000288758"/>
    </source>
</evidence>
<keyword evidence="2" id="KW-0378">Hydrolase</keyword>
<protein>
    <submittedName>
        <fullName evidence="2">Alpha/beta hydrolase fold protein</fullName>
    </submittedName>
</protein>
<accession>A0A410RP14</accession>
<dbReference type="SUPFAM" id="SSF53474">
    <property type="entry name" value="alpha/beta-Hydrolases"/>
    <property type="match status" value="1"/>
</dbReference>
<feature type="domain" description="AB hydrolase-1" evidence="1">
    <location>
        <begin position="19"/>
        <end position="234"/>
    </location>
</feature>
<dbReference type="AlphaFoldDB" id="A0A410RP14"/>
<dbReference type="RefSeq" id="WP_128795708.1">
    <property type="nucleotide sequence ID" value="NZ_CP034669.1"/>
</dbReference>
<dbReference type="Pfam" id="PF12697">
    <property type="entry name" value="Abhydrolase_6"/>
    <property type="match status" value="1"/>
</dbReference>
<dbReference type="Gene3D" id="3.40.50.1820">
    <property type="entry name" value="alpha/beta hydrolase"/>
    <property type="match status" value="1"/>
</dbReference>
<reference evidence="2 3" key="1">
    <citation type="submission" date="2018-12" db="EMBL/GenBank/DDBJ databases">
        <title>Complete Genome Sequence of the Corallopyronin A producing Myxobacterium Corallococcus coralloides B035.</title>
        <authorList>
            <person name="Bouhired S.M."/>
            <person name="Rupp O."/>
            <person name="Blom J."/>
            <person name="Schaeberle T.F."/>
            <person name="Kehraus S."/>
            <person name="Schiefer A."/>
            <person name="Pfarr K."/>
            <person name="Goesmann A."/>
            <person name="Hoerauf A."/>
            <person name="Koenig G.M."/>
        </authorList>
    </citation>
    <scope>NUCLEOTIDE SEQUENCE [LARGE SCALE GENOMIC DNA]</scope>
    <source>
        <strain evidence="2 3">B035</strain>
    </source>
</reference>
<gene>
    <name evidence="2" type="primary">bioH1_1</name>
    <name evidence="2" type="ORF">EJ065_2009</name>
</gene>
<proteinExistence type="predicted"/>
<dbReference type="Proteomes" id="UP000288758">
    <property type="component" value="Chromosome"/>
</dbReference>
<dbReference type="InterPro" id="IPR029058">
    <property type="entry name" value="AB_hydrolase_fold"/>
</dbReference>